<dbReference type="Pfam" id="PF01936">
    <property type="entry name" value="NYN"/>
    <property type="match status" value="1"/>
</dbReference>
<dbReference type="InterPro" id="IPR021139">
    <property type="entry name" value="NYN"/>
</dbReference>
<reference evidence="2" key="1">
    <citation type="submission" date="2019-04" db="EMBL/GenBank/DDBJ databases">
        <authorList>
            <person name="Melise S."/>
            <person name="Noan J."/>
            <person name="Okalmin O."/>
        </authorList>
    </citation>
    <scope>NUCLEOTIDE SEQUENCE</scope>
    <source>
        <strain evidence="2">FN9</strain>
    </source>
</reference>
<dbReference type="AlphaFoldDB" id="A0A4E9DVB8"/>
<dbReference type="Gene3D" id="3.40.50.1010">
    <property type="entry name" value="5'-nuclease"/>
    <property type="match status" value="1"/>
</dbReference>
<dbReference type="EMBL" id="CAAKMV010000088">
    <property type="protein sequence ID" value="VIO54250.1"/>
    <property type="molecule type" value="Genomic_DNA"/>
</dbReference>
<gene>
    <name evidence="2" type="ORF">FUG_LOCUS114795</name>
</gene>
<proteinExistence type="predicted"/>
<evidence type="ECO:0000313" key="2">
    <source>
        <dbReference type="EMBL" id="VIO54250.1"/>
    </source>
</evidence>
<feature type="domain" description="NYN" evidence="1">
    <location>
        <begin position="14"/>
        <end position="171"/>
    </location>
</feature>
<evidence type="ECO:0000259" key="1">
    <source>
        <dbReference type="Pfam" id="PF01936"/>
    </source>
</evidence>
<sequence length="206" mass="23130">MFDQSLTPSSGGPVCIYIDDSNVAIRGRAMHDPQGTLSPWNYDIDVLANIIIQQFDLTAIEPFVQKSLNFYGADLHRSPQLDHLRGLGLVYGCDCPRNGHGHEKQADVALATDMTEQAKHALDFGIARDFVLVSGDSDFIPAVRKVLGYGFNVHVWAWRRSLSSEFYRLKQDFEDNCVPGLGQMRIHFLESHLHQLTRSPESDAML</sequence>
<accession>A0A4E9DVB8</accession>
<dbReference type="GO" id="GO:0004540">
    <property type="term" value="F:RNA nuclease activity"/>
    <property type="evidence" value="ECO:0007669"/>
    <property type="project" value="InterPro"/>
</dbReference>
<protein>
    <recommendedName>
        <fullName evidence="1">NYN domain-containing protein</fullName>
    </recommendedName>
</protein>
<name>A0A4E9DVB8_GIBZA</name>
<organism evidence="2">
    <name type="scientific">Gibberella zeae</name>
    <name type="common">Wheat head blight fungus</name>
    <name type="synonym">Fusarium graminearum</name>
    <dbReference type="NCBI Taxonomy" id="5518"/>
    <lineage>
        <taxon>Eukaryota</taxon>
        <taxon>Fungi</taxon>
        <taxon>Dikarya</taxon>
        <taxon>Ascomycota</taxon>
        <taxon>Pezizomycotina</taxon>
        <taxon>Sordariomycetes</taxon>
        <taxon>Hypocreomycetidae</taxon>
        <taxon>Hypocreales</taxon>
        <taxon>Nectriaceae</taxon>
        <taxon>Fusarium</taxon>
    </lineage>
</organism>